<dbReference type="EMBL" id="SEOQ01001538">
    <property type="protein sequence ID" value="TFY51359.1"/>
    <property type="molecule type" value="Genomic_DNA"/>
</dbReference>
<feature type="compositionally biased region" description="Pro residues" evidence="1">
    <location>
        <begin position="22"/>
        <end position="35"/>
    </location>
</feature>
<gene>
    <name evidence="2" type="ORF">EVG20_g11034</name>
</gene>
<proteinExistence type="predicted"/>
<dbReference type="AlphaFoldDB" id="A0A4Y9XS54"/>
<feature type="non-terminal residue" evidence="2">
    <location>
        <position position="154"/>
    </location>
</feature>
<dbReference type="Proteomes" id="UP000298327">
    <property type="component" value="Unassembled WGS sequence"/>
</dbReference>
<comment type="caution">
    <text evidence="2">The sequence shown here is derived from an EMBL/GenBank/DDBJ whole genome shotgun (WGS) entry which is preliminary data.</text>
</comment>
<evidence type="ECO:0000313" key="2">
    <source>
        <dbReference type="EMBL" id="TFY51359.1"/>
    </source>
</evidence>
<feature type="compositionally biased region" description="Acidic residues" evidence="1">
    <location>
        <begin position="39"/>
        <end position="53"/>
    </location>
</feature>
<organism evidence="2 3">
    <name type="scientific">Dentipellis fragilis</name>
    <dbReference type="NCBI Taxonomy" id="205917"/>
    <lineage>
        <taxon>Eukaryota</taxon>
        <taxon>Fungi</taxon>
        <taxon>Dikarya</taxon>
        <taxon>Basidiomycota</taxon>
        <taxon>Agaricomycotina</taxon>
        <taxon>Agaricomycetes</taxon>
        <taxon>Russulales</taxon>
        <taxon>Hericiaceae</taxon>
        <taxon>Dentipellis</taxon>
    </lineage>
</organism>
<reference evidence="2 3" key="1">
    <citation type="submission" date="2019-02" db="EMBL/GenBank/DDBJ databases">
        <title>Genome sequencing of the rare red list fungi Dentipellis fragilis.</title>
        <authorList>
            <person name="Buettner E."/>
            <person name="Kellner H."/>
        </authorList>
    </citation>
    <scope>NUCLEOTIDE SEQUENCE [LARGE SCALE GENOMIC DNA]</scope>
    <source>
        <strain evidence="2 3">DSM 105465</strain>
    </source>
</reference>
<sequence length="154" mass="16231">MDDDLTFGASVWATPGAAPISLSPPPLVPPLPTFPSPNLDDDAPQDSFDDFDDFGAPPAPAPSGRDGDGDDDFGDFGDFGDAEDSGGAGAGGFAAFEDQSRIAGPSTAPIASHDWRPLRLDPFPPRAELEAQIDEILSPFWGARRPHTSALRRR</sequence>
<evidence type="ECO:0000313" key="3">
    <source>
        <dbReference type="Proteomes" id="UP000298327"/>
    </source>
</evidence>
<accession>A0A4Y9XS54</accession>
<dbReference type="STRING" id="205917.A0A4Y9XS54"/>
<dbReference type="Pfam" id="PF17104">
    <property type="entry name" value="YBL010C_LAA2"/>
    <property type="match status" value="1"/>
</dbReference>
<protein>
    <submittedName>
        <fullName evidence="2">Uncharacterized protein</fullName>
    </submittedName>
</protein>
<dbReference type="InterPro" id="IPR031355">
    <property type="entry name" value="YBL010C/LAA2-like"/>
</dbReference>
<feature type="compositionally biased region" description="Acidic residues" evidence="1">
    <location>
        <begin position="68"/>
        <end position="84"/>
    </location>
</feature>
<feature type="region of interest" description="Disordered" evidence="1">
    <location>
        <begin position="15"/>
        <end position="117"/>
    </location>
</feature>
<keyword evidence="3" id="KW-1185">Reference proteome</keyword>
<name>A0A4Y9XS54_9AGAM</name>
<evidence type="ECO:0000256" key="1">
    <source>
        <dbReference type="SAM" id="MobiDB-lite"/>
    </source>
</evidence>